<reference evidence="2" key="1">
    <citation type="journal article" date="2020" name="Stud. Mycol.">
        <title>101 Dothideomycetes genomes: a test case for predicting lifestyles and emergence of pathogens.</title>
        <authorList>
            <person name="Haridas S."/>
            <person name="Albert R."/>
            <person name="Binder M."/>
            <person name="Bloem J."/>
            <person name="Labutti K."/>
            <person name="Salamov A."/>
            <person name="Andreopoulos B."/>
            <person name="Baker S."/>
            <person name="Barry K."/>
            <person name="Bills G."/>
            <person name="Bluhm B."/>
            <person name="Cannon C."/>
            <person name="Castanera R."/>
            <person name="Culley D."/>
            <person name="Daum C."/>
            <person name="Ezra D."/>
            <person name="Gonzalez J."/>
            <person name="Henrissat B."/>
            <person name="Kuo A."/>
            <person name="Liang C."/>
            <person name="Lipzen A."/>
            <person name="Lutzoni F."/>
            <person name="Magnuson J."/>
            <person name="Mondo S."/>
            <person name="Nolan M."/>
            <person name="Ohm R."/>
            <person name="Pangilinan J."/>
            <person name="Park H.-J."/>
            <person name="Ramirez L."/>
            <person name="Alfaro M."/>
            <person name="Sun H."/>
            <person name="Tritt A."/>
            <person name="Yoshinaga Y."/>
            <person name="Zwiers L.-H."/>
            <person name="Turgeon B."/>
            <person name="Goodwin S."/>
            <person name="Spatafora J."/>
            <person name="Crous P."/>
            <person name="Grigoriev I."/>
        </authorList>
    </citation>
    <scope>NUCLEOTIDE SEQUENCE</scope>
    <source>
        <strain evidence="2">CBS 627.86</strain>
    </source>
</reference>
<accession>A0A6A5ZF60</accession>
<proteinExistence type="predicted"/>
<protein>
    <submittedName>
        <fullName evidence="2">Uncharacterized protein</fullName>
    </submittedName>
</protein>
<dbReference type="Proteomes" id="UP000799770">
    <property type="component" value="Unassembled WGS sequence"/>
</dbReference>
<evidence type="ECO:0000256" key="1">
    <source>
        <dbReference type="SAM" id="Phobius"/>
    </source>
</evidence>
<organism evidence="2 3">
    <name type="scientific">Lophiotrema nucula</name>
    <dbReference type="NCBI Taxonomy" id="690887"/>
    <lineage>
        <taxon>Eukaryota</taxon>
        <taxon>Fungi</taxon>
        <taxon>Dikarya</taxon>
        <taxon>Ascomycota</taxon>
        <taxon>Pezizomycotina</taxon>
        <taxon>Dothideomycetes</taxon>
        <taxon>Pleosporomycetidae</taxon>
        <taxon>Pleosporales</taxon>
        <taxon>Lophiotremataceae</taxon>
        <taxon>Lophiotrema</taxon>
    </lineage>
</organism>
<keyword evidence="1" id="KW-1133">Transmembrane helix</keyword>
<sequence length="522" mass="58874">MAIEDYTHKEALLSSKSTEMNQDVELQKTCLDRGAPQQRSETPLQFVIRMYCYTTVIIACGYILFKGLQSPFPTVPTFRWIPSSKPDPLKDLCIDFNGKVGRISPGQTITDIPTISYPRFDFKKIAGMSTRLGGPECEPIVYTSKVAWGFNISTHNPKSIEWSLLDLADSHKHSRLQGGITVERGSDSQRFDIEAWITVRSTDRNDVNNVRFLKQRSAIYMGYNPPERSDDVCTEVQIVIRLRPQFNRTIDVFRIWTSELDIWFKPSLKWEINNLSIGSRHGDIAYNNDVYNDPLIVHNATVSSVDGNIFGCYIPDENLNVFNEQGNTGVILVPNLAPDAPAFEPQNISITSKTEIRAVAPMKVWPKNAYTHRTNIHTEGGMLIAQIPHGSYTNLTSNGDLYTYLMPIGNPGSDFPSKIYTNSHSWTSYVYVSGYFLDPGSDALTNTISEHKVGNGSLLLRYADLWSGEMEAEIKEGSVDLQEWQWKIEEESEGYVRAERGDGKSRMRALVDSGTLEVLVWP</sequence>
<gene>
    <name evidence="2" type="ORF">BDV96DRAFT_644223</name>
</gene>
<evidence type="ECO:0000313" key="3">
    <source>
        <dbReference type="Proteomes" id="UP000799770"/>
    </source>
</evidence>
<dbReference type="OrthoDB" id="3539644at2759"/>
<name>A0A6A5ZF60_9PLEO</name>
<dbReference type="AlphaFoldDB" id="A0A6A5ZF60"/>
<keyword evidence="3" id="KW-1185">Reference proteome</keyword>
<keyword evidence="1" id="KW-0812">Transmembrane</keyword>
<keyword evidence="1" id="KW-0472">Membrane</keyword>
<evidence type="ECO:0000313" key="2">
    <source>
        <dbReference type="EMBL" id="KAF2117886.1"/>
    </source>
</evidence>
<dbReference type="EMBL" id="ML977318">
    <property type="protein sequence ID" value="KAF2117886.1"/>
    <property type="molecule type" value="Genomic_DNA"/>
</dbReference>
<feature type="transmembrane region" description="Helical" evidence="1">
    <location>
        <begin position="46"/>
        <end position="65"/>
    </location>
</feature>